<evidence type="ECO:0000313" key="2">
    <source>
        <dbReference type="EMBL" id="SPL64949.1"/>
    </source>
</evidence>
<dbReference type="EMBL" id="OOFM01000005">
    <property type="protein sequence ID" value="SPL64949.1"/>
    <property type="molecule type" value="Genomic_DNA"/>
</dbReference>
<organism evidence="2 3">
    <name type="scientific">Ochrobactrum soli</name>
    <dbReference type="NCBI Taxonomy" id="2448455"/>
    <lineage>
        <taxon>Bacteria</taxon>
        <taxon>Pseudomonadati</taxon>
        <taxon>Pseudomonadota</taxon>
        <taxon>Alphaproteobacteria</taxon>
        <taxon>Hyphomicrobiales</taxon>
        <taxon>Brucellaceae</taxon>
        <taxon>Brucella/Ochrobactrum group</taxon>
        <taxon>Ochrobactrum</taxon>
    </lineage>
</organism>
<feature type="chain" id="PRO_5015166317" evidence="1">
    <location>
        <begin position="37"/>
        <end position="158"/>
    </location>
</feature>
<sequence>MQLTSGKLDRFGRFSRAALFAASVLPVTFAALPASAADYPQSAPAVVDNTVCNQQSVLRSVVSRFGYQVRHVPELPQVGISAMSDVQLTRYEPKTNPAEIERTYCKATAVLSDGQYRSVWYLVEEGQGFASVGRNVEFCVEGFDRWYVYDAPSCRVLR</sequence>
<dbReference type="Proteomes" id="UP000246073">
    <property type="component" value="Unassembled WGS sequence"/>
</dbReference>
<protein>
    <submittedName>
        <fullName evidence="2">Bacteriophage capsid protein [General function prediction only]</fullName>
    </submittedName>
</protein>
<evidence type="ECO:0000256" key="1">
    <source>
        <dbReference type="SAM" id="SignalP"/>
    </source>
</evidence>
<evidence type="ECO:0000313" key="3">
    <source>
        <dbReference type="Proteomes" id="UP000246073"/>
    </source>
</evidence>
<feature type="signal peptide" evidence="1">
    <location>
        <begin position="1"/>
        <end position="36"/>
    </location>
</feature>
<proteinExistence type="predicted"/>
<keyword evidence="1" id="KW-0732">Signal</keyword>
<accession>A0A2P9HLK2</accession>
<name>A0A2P9HLK2_9HYPH</name>
<dbReference type="RefSeq" id="WP_109368686.1">
    <property type="nucleotide sequence ID" value="NZ_OOFM01000005.1"/>
</dbReference>
<gene>
    <name evidence="2" type="ORF">OHAE_816</name>
</gene>
<dbReference type="AlphaFoldDB" id="A0A2P9HLK2"/>
<reference evidence="3" key="1">
    <citation type="submission" date="2017-12" db="EMBL/GenBank/DDBJ databases">
        <authorList>
            <person name="Diaz M."/>
        </authorList>
    </citation>
    <scope>NUCLEOTIDE SEQUENCE [LARGE SCALE GENOMIC DNA]</scope>
    <source>
        <strain evidence="3">FI11154</strain>
    </source>
</reference>